<evidence type="ECO:0000256" key="1">
    <source>
        <dbReference type="PROSITE-ProRule" id="PRU00042"/>
    </source>
</evidence>
<dbReference type="InterPro" id="IPR013087">
    <property type="entry name" value="Znf_C2H2_type"/>
</dbReference>
<protein>
    <submittedName>
        <fullName evidence="3">Zinc finger, C2H2 type</fullName>
    </submittedName>
</protein>
<dbReference type="OrthoDB" id="5910100at2759"/>
<organism evidence="3 4">
    <name type="scientific">Oesophagostomum dentatum</name>
    <name type="common">Nodular worm</name>
    <dbReference type="NCBI Taxonomy" id="61180"/>
    <lineage>
        <taxon>Eukaryota</taxon>
        <taxon>Metazoa</taxon>
        <taxon>Ecdysozoa</taxon>
        <taxon>Nematoda</taxon>
        <taxon>Chromadorea</taxon>
        <taxon>Rhabditida</taxon>
        <taxon>Rhabditina</taxon>
        <taxon>Rhabditomorpha</taxon>
        <taxon>Strongyloidea</taxon>
        <taxon>Strongylidae</taxon>
        <taxon>Oesophagostomum</taxon>
    </lineage>
</organism>
<dbReference type="InterPro" id="IPR036236">
    <property type="entry name" value="Znf_C2H2_sf"/>
</dbReference>
<dbReference type="SMART" id="SM00355">
    <property type="entry name" value="ZnF_C2H2"/>
    <property type="match status" value="2"/>
</dbReference>
<dbReference type="Pfam" id="PF10551">
    <property type="entry name" value="MULE"/>
    <property type="match status" value="1"/>
</dbReference>
<dbReference type="PANTHER" id="PTHR33936:SF24">
    <property type="entry name" value="C2H2-TYPE DOMAIN-CONTAINING PROTEIN"/>
    <property type="match status" value="1"/>
</dbReference>
<dbReference type="SUPFAM" id="SSF57667">
    <property type="entry name" value="beta-beta-alpha zinc fingers"/>
    <property type="match status" value="1"/>
</dbReference>
<keyword evidence="1" id="KW-0479">Metal-binding</keyword>
<dbReference type="InterPro" id="IPR052797">
    <property type="entry name" value="RegFact_GeneExpr_CellDeath"/>
</dbReference>
<sequence>MAASSEANDDTPADDDYTVIQMFNSVPIATLAVEATPGEIVPTTTDELSASYTEVHSDEEEAYRAEGVETNESSTSSMRAFALASLTDFQIDMNNNESASDKFKCVQCGYESSYKSNLTRHMKTCTGIPRRAVECPICSVPCNDHVGLLAHCKSEHDFCEGYEMDVIHFNEEHEFFRWKETVEEASLTSFIVARTRAFTGGRAIYFHCSRSGTPHQKEGSCRITKKVTQYCTAFIHATISNDGENRVKAVCCLEHINHNKDPAMLRLSSKDQETVASLLREGFGPRMIKKKVRSLCKESSRGVHQRLFFLTNSDIRYIAERYSVYPERLHRDDFTSLIKRLEKGDPSDGFCHWSAPQSENGDGFMLIIITPVQAQWLRSCAYRGIGIDDTFDVSQYALRLATVVVADQYDRGLPAAFLLSYRMTHAEISRLFEEIRRTAPEFDPKYFMSDDAAAFFNGFKEVFPHSHTKKLLCSWHVLQSMKRAASTKMKM</sequence>
<dbReference type="PROSITE" id="PS50157">
    <property type="entry name" value="ZINC_FINGER_C2H2_2"/>
    <property type="match status" value="1"/>
</dbReference>
<dbReference type="AlphaFoldDB" id="A0A0B1SYN9"/>
<dbReference type="InterPro" id="IPR018289">
    <property type="entry name" value="MULE_transposase_dom"/>
</dbReference>
<name>A0A0B1SYN9_OESDE</name>
<feature type="domain" description="C2H2-type" evidence="2">
    <location>
        <begin position="103"/>
        <end position="130"/>
    </location>
</feature>
<dbReference type="PANTHER" id="PTHR33936">
    <property type="entry name" value="PROTEIN CBG17840"/>
    <property type="match status" value="1"/>
</dbReference>
<keyword evidence="1" id="KW-0862">Zinc</keyword>
<evidence type="ECO:0000259" key="2">
    <source>
        <dbReference type="PROSITE" id="PS50157"/>
    </source>
</evidence>
<evidence type="ECO:0000313" key="3">
    <source>
        <dbReference type="EMBL" id="KHJ90428.1"/>
    </source>
</evidence>
<proteinExistence type="predicted"/>
<dbReference type="Gene3D" id="3.30.160.60">
    <property type="entry name" value="Classic Zinc Finger"/>
    <property type="match status" value="1"/>
</dbReference>
<reference evidence="3 4" key="1">
    <citation type="submission" date="2014-03" db="EMBL/GenBank/DDBJ databases">
        <title>Draft genome of the hookworm Oesophagostomum dentatum.</title>
        <authorList>
            <person name="Mitreva M."/>
        </authorList>
    </citation>
    <scope>NUCLEOTIDE SEQUENCE [LARGE SCALE GENOMIC DNA]</scope>
    <source>
        <strain evidence="3 4">OD-Hann</strain>
    </source>
</reference>
<gene>
    <name evidence="3" type="ORF">OESDEN_09731</name>
</gene>
<dbReference type="EMBL" id="KN553021">
    <property type="protein sequence ID" value="KHJ90428.1"/>
    <property type="molecule type" value="Genomic_DNA"/>
</dbReference>
<dbReference type="GO" id="GO:0008270">
    <property type="term" value="F:zinc ion binding"/>
    <property type="evidence" value="ECO:0007669"/>
    <property type="project" value="UniProtKB-KW"/>
</dbReference>
<evidence type="ECO:0000313" key="4">
    <source>
        <dbReference type="Proteomes" id="UP000053660"/>
    </source>
</evidence>
<keyword evidence="1" id="KW-0863">Zinc-finger</keyword>
<keyword evidence="4" id="KW-1185">Reference proteome</keyword>
<dbReference type="Proteomes" id="UP000053660">
    <property type="component" value="Unassembled WGS sequence"/>
</dbReference>
<accession>A0A0B1SYN9</accession>